<comment type="similarity">
    <text evidence="1">Belongs to the gamma-glutamylcyclotransferase family.</text>
</comment>
<dbReference type="SUPFAM" id="SSF110857">
    <property type="entry name" value="Gamma-glutamyl cyclotransferase-like"/>
    <property type="match status" value="1"/>
</dbReference>
<evidence type="ECO:0000313" key="7">
    <source>
        <dbReference type="Proteomes" id="UP000016931"/>
    </source>
</evidence>
<evidence type="ECO:0000259" key="5">
    <source>
        <dbReference type="Pfam" id="PF06094"/>
    </source>
</evidence>
<dbReference type="Proteomes" id="UP000016931">
    <property type="component" value="Unassembled WGS sequence"/>
</dbReference>
<dbReference type="Pfam" id="PF06094">
    <property type="entry name" value="GGACT"/>
    <property type="match status" value="1"/>
</dbReference>
<dbReference type="InterPro" id="IPR036568">
    <property type="entry name" value="GGCT-like_sf"/>
</dbReference>
<organism evidence="6 7">
    <name type="scientific">Sphaerulina musiva (strain SO2202)</name>
    <name type="common">Poplar stem canker fungus</name>
    <name type="synonym">Septoria musiva</name>
    <dbReference type="NCBI Taxonomy" id="692275"/>
    <lineage>
        <taxon>Eukaryota</taxon>
        <taxon>Fungi</taxon>
        <taxon>Dikarya</taxon>
        <taxon>Ascomycota</taxon>
        <taxon>Pezizomycotina</taxon>
        <taxon>Dothideomycetes</taxon>
        <taxon>Dothideomycetidae</taxon>
        <taxon>Mycosphaerellales</taxon>
        <taxon>Mycosphaerellaceae</taxon>
        <taxon>Sphaerulina</taxon>
    </lineage>
</organism>
<keyword evidence="7" id="KW-1185">Reference proteome</keyword>
<feature type="domain" description="Gamma-glutamylcyclotransferase AIG2-like" evidence="5">
    <location>
        <begin position="27"/>
        <end position="131"/>
    </location>
</feature>
<protein>
    <recommendedName>
        <fullName evidence="3">Putative gamma-glutamylcyclotransferase</fullName>
    </recommendedName>
</protein>
<gene>
    <name evidence="6" type="ORF">SEPMUDRAFT_117850</name>
</gene>
<feature type="compositionally biased region" description="Basic and acidic residues" evidence="4">
    <location>
        <begin position="148"/>
        <end position="159"/>
    </location>
</feature>
<dbReference type="PANTHER" id="PTHR31544">
    <property type="entry name" value="AIG2-LIKE PROTEIN D"/>
    <property type="match status" value="1"/>
</dbReference>
<dbReference type="EMBL" id="KB456265">
    <property type="protein sequence ID" value="EMF11888.1"/>
    <property type="molecule type" value="Genomic_DNA"/>
</dbReference>
<evidence type="ECO:0000313" key="6">
    <source>
        <dbReference type="EMBL" id="EMF11888.1"/>
    </source>
</evidence>
<feature type="region of interest" description="Disordered" evidence="4">
    <location>
        <begin position="1"/>
        <end position="20"/>
    </location>
</feature>
<accession>N1QF69</accession>
<feature type="region of interest" description="Disordered" evidence="4">
    <location>
        <begin position="126"/>
        <end position="159"/>
    </location>
</feature>
<dbReference type="PANTHER" id="PTHR31544:SF2">
    <property type="entry name" value="AIG2-LIKE PROTEIN D"/>
    <property type="match status" value="1"/>
</dbReference>
<dbReference type="OrthoDB" id="1044435at2759"/>
<dbReference type="RefSeq" id="XP_016760009.1">
    <property type="nucleotide sequence ID" value="XM_016901376.1"/>
</dbReference>
<keyword evidence="2" id="KW-0808">Transferase</keyword>
<evidence type="ECO:0000256" key="3">
    <source>
        <dbReference type="ARBA" id="ARBA00030602"/>
    </source>
</evidence>
<evidence type="ECO:0000256" key="2">
    <source>
        <dbReference type="ARBA" id="ARBA00022679"/>
    </source>
</evidence>
<dbReference type="InterPro" id="IPR013024">
    <property type="entry name" value="GGCT-like"/>
</dbReference>
<evidence type="ECO:0000256" key="1">
    <source>
        <dbReference type="ARBA" id="ARBA00008861"/>
    </source>
</evidence>
<name>N1QF69_SPHMS</name>
<dbReference type="eggNOG" id="ENOG502S7T1">
    <property type="taxonomic scope" value="Eukaryota"/>
</dbReference>
<dbReference type="OMA" id="DPEPWQK"/>
<dbReference type="CDD" id="cd06661">
    <property type="entry name" value="GGCT_like"/>
    <property type="match status" value="1"/>
</dbReference>
<dbReference type="AlphaFoldDB" id="N1QF69"/>
<dbReference type="GO" id="GO:0016740">
    <property type="term" value="F:transferase activity"/>
    <property type="evidence" value="ECO:0007669"/>
    <property type="project" value="UniProtKB-KW"/>
</dbReference>
<dbReference type="InterPro" id="IPR009288">
    <property type="entry name" value="AIG2-like_dom"/>
</dbReference>
<dbReference type="HOGENOM" id="CLU_093936_1_2_1"/>
<dbReference type="InterPro" id="IPR045038">
    <property type="entry name" value="AIG2-like"/>
</dbReference>
<dbReference type="GeneID" id="27898513"/>
<reference evidence="6 7" key="1">
    <citation type="journal article" date="2012" name="PLoS Pathog.">
        <title>Diverse lifestyles and strategies of plant pathogenesis encoded in the genomes of eighteen Dothideomycetes fungi.</title>
        <authorList>
            <person name="Ohm R.A."/>
            <person name="Feau N."/>
            <person name="Henrissat B."/>
            <person name="Schoch C.L."/>
            <person name="Horwitz B.A."/>
            <person name="Barry K.W."/>
            <person name="Condon B.J."/>
            <person name="Copeland A.C."/>
            <person name="Dhillon B."/>
            <person name="Glaser F."/>
            <person name="Hesse C.N."/>
            <person name="Kosti I."/>
            <person name="LaButti K."/>
            <person name="Lindquist E.A."/>
            <person name="Lucas S."/>
            <person name="Salamov A.A."/>
            <person name="Bradshaw R.E."/>
            <person name="Ciuffetti L."/>
            <person name="Hamelin R.C."/>
            <person name="Kema G.H.J."/>
            <person name="Lawrence C."/>
            <person name="Scott J.A."/>
            <person name="Spatafora J.W."/>
            <person name="Turgeon B.G."/>
            <person name="de Wit P.J.G.M."/>
            <person name="Zhong S."/>
            <person name="Goodwin S.B."/>
            <person name="Grigoriev I.V."/>
        </authorList>
    </citation>
    <scope>NUCLEOTIDE SEQUENCE [LARGE SCALE GENOMIC DNA]</scope>
    <source>
        <strain evidence="6 7">SO2202</strain>
    </source>
</reference>
<evidence type="ECO:0000256" key="4">
    <source>
        <dbReference type="SAM" id="MobiDB-lite"/>
    </source>
</evidence>
<dbReference type="Gene3D" id="3.10.490.10">
    <property type="entry name" value="Gamma-glutamyl cyclotransferase-like"/>
    <property type="match status" value="1"/>
</dbReference>
<sequence>MATTSPETANVTTPPAASPQEQGRAAFFYGTLMAPAVLHRVCHGPLPWNPSNPHYSTHNFKTYPAILPNHIRKRVVFADYPGVIPSDGESVRGVYVTGLTASDISRLDTFEGDEYTRQKVSIRLLQEEGDEKKNSSGEGGNSKLSAETGEKEEKEEHLLPCETYIWTSHPSRLENREWDFAEFVREKQHKWVGSAGDAEYAGEDTLQP</sequence>
<proteinExistence type="inferred from homology"/>